<dbReference type="AlphaFoldDB" id="A0A9W8CKC2"/>
<dbReference type="EMBL" id="JANBOH010000112">
    <property type="protein sequence ID" value="KAJ1645311.1"/>
    <property type="molecule type" value="Genomic_DNA"/>
</dbReference>
<dbReference type="Proteomes" id="UP001145021">
    <property type="component" value="Unassembled WGS sequence"/>
</dbReference>
<name>A0A9W8CKC2_9FUNG</name>
<proteinExistence type="predicted"/>
<feature type="region of interest" description="Disordered" evidence="1">
    <location>
        <begin position="34"/>
        <end position="87"/>
    </location>
</feature>
<evidence type="ECO:0000313" key="3">
    <source>
        <dbReference type="Proteomes" id="UP001145021"/>
    </source>
</evidence>
<evidence type="ECO:0000256" key="1">
    <source>
        <dbReference type="SAM" id="MobiDB-lite"/>
    </source>
</evidence>
<gene>
    <name evidence="2" type="ORF">LPJ64_003087</name>
</gene>
<keyword evidence="3" id="KW-1185">Reference proteome</keyword>
<reference evidence="2" key="1">
    <citation type="submission" date="2022-07" db="EMBL/GenBank/DDBJ databases">
        <title>Phylogenomic reconstructions and comparative analyses of Kickxellomycotina fungi.</title>
        <authorList>
            <person name="Reynolds N.K."/>
            <person name="Stajich J.E."/>
            <person name="Barry K."/>
            <person name="Grigoriev I.V."/>
            <person name="Crous P."/>
            <person name="Smith M.E."/>
        </authorList>
    </citation>
    <scope>NUCLEOTIDE SEQUENCE</scope>
    <source>
        <strain evidence="2">NBRC 105413</strain>
    </source>
</reference>
<protein>
    <submittedName>
        <fullName evidence="2">Uncharacterized protein</fullName>
    </submittedName>
</protein>
<sequence>MPSLPVIRASSVHYVQIRNFYQQAPRAEGLFGKLFGSKKPKEPTASSSDSGSPALAADSPAVGDVVQDKDISQRHRASRYEPSAPVHSKFPKREFSAARLESRVRGVLNTCQVALDKNDWKSTSLVEKEIKFKVLAAVMKYIKLPVSSRALNNIRTVEDLLVELSQKPVSQDAGHQVAKFFEEHKMDLPANMKFEPYAKETRSMHNKQ</sequence>
<organism evidence="2 3">
    <name type="scientific">Coemansia asiatica</name>
    <dbReference type="NCBI Taxonomy" id="1052880"/>
    <lineage>
        <taxon>Eukaryota</taxon>
        <taxon>Fungi</taxon>
        <taxon>Fungi incertae sedis</taxon>
        <taxon>Zoopagomycota</taxon>
        <taxon>Kickxellomycotina</taxon>
        <taxon>Kickxellomycetes</taxon>
        <taxon>Kickxellales</taxon>
        <taxon>Kickxellaceae</taxon>
        <taxon>Coemansia</taxon>
    </lineage>
</organism>
<comment type="caution">
    <text evidence="2">The sequence shown here is derived from an EMBL/GenBank/DDBJ whole genome shotgun (WGS) entry which is preliminary data.</text>
</comment>
<evidence type="ECO:0000313" key="2">
    <source>
        <dbReference type="EMBL" id="KAJ1645311.1"/>
    </source>
</evidence>
<accession>A0A9W8CKC2</accession>